<keyword evidence="2" id="KW-0285">Flavoprotein</keyword>
<evidence type="ECO:0000313" key="8">
    <source>
        <dbReference type="Proteomes" id="UP001227162"/>
    </source>
</evidence>
<dbReference type="PRINTS" id="PR00368">
    <property type="entry name" value="FADPNR"/>
</dbReference>
<dbReference type="EMBL" id="JANFFA010000006">
    <property type="protein sequence ID" value="MDQ2095792.1"/>
    <property type="molecule type" value="Genomic_DNA"/>
</dbReference>
<dbReference type="InterPro" id="IPR036188">
    <property type="entry name" value="FAD/NAD-bd_sf"/>
</dbReference>
<sequence length="405" mass="43214">MSHIVVIGAGQAGSSLCAKLRSLGHDGPITLIGEEAQPPYQRPPLSKAYLLGDMALERLYLRPGSFYAEHDIDLRLNTTVEAIDRAGKKVIITGAQGGEALPYDMLALTTGSIPRHLPGKIGGELQGVHVVRTLRDVDAMEPEFVEGRRVLIIGGGYIGLEAAAVAAKKGLKVTLVEMAERILQRVAAPETSDFFRALHAAHGVDIREGVGLETLHGEVRVTGARLTDGSELEVDFVIAGVGITPATELAVTAGLEIDNGIKTDAHGRTSDPAIWAAGDCASFPYRGSRIRLESVPNAIDQAEVVAENMLGAAKDYIAKPWFWSDQYDVKLQIAGLNTGYDRIITRPGAKEGSVSFWYYAGDTLLAVDAANDPRAYMIGKRLIEAGKSPDPVAVADPATDLKALM</sequence>
<dbReference type="PANTHER" id="PTHR43557">
    <property type="entry name" value="APOPTOSIS-INDUCING FACTOR 1"/>
    <property type="match status" value="1"/>
</dbReference>
<keyword evidence="4" id="KW-0560">Oxidoreductase</keyword>
<evidence type="ECO:0000259" key="5">
    <source>
        <dbReference type="Pfam" id="PF07992"/>
    </source>
</evidence>
<name>A0AAJ1UH40_9RHOB</name>
<evidence type="ECO:0000256" key="3">
    <source>
        <dbReference type="ARBA" id="ARBA00022827"/>
    </source>
</evidence>
<organism evidence="7 8">
    <name type="scientific">Rhodalgimonas zhirmunskyi</name>
    <dbReference type="NCBI Taxonomy" id="2964767"/>
    <lineage>
        <taxon>Bacteria</taxon>
        <taxon>Pseudomonadati</taxon>
        <taxon>Pseudomonadota</taxon>
        <taxon>Alphaproteobacteria</taxon>
        <taxon>Rhodobacterales</taxon>
        <taxon>Roseobacteraceae</taxon>
        <taxon>Rhodalgimonas</taxon>
    </lineage>
</organism>
<dbReference type="Gene3D" id="3.30.390.30">
    <property type="match status" value="1"/>
</dbReference>
<protein>
    <submittedName>
        <fullName evidence="7">FAD-dependent oxidoreductase</fullName>
    </submittedName>
</protein>
<dbReference type="RefSeq" id="WP_317627415.1">
    <property type="nucleotide sequence ID" value="NZ_JANFFA010000006.1"/>
</dbReference>
<dbReference type="InterPro" id="IPR016156">
    <property type="entry name" value="FAD/NAD-linked_Rdtase_dimer_sf"/>
</dbReference>
<dbReference type="Pfam" id="PF14759">
    <property type="entry name" value="Reductase_C"/>
    <property type="match status" value="1"/>
</dbReference>
<proteinExistence type="predicted"/>
<feature type="domain" description="FAD/NAD(P)-binding" evidence="5">
    <location>
        <begin position="3"/>
        <end position="302"/>
    </location>
</feature>
<evidence type="ECO:0000256" key="2">
    <source>
        <dbReference type="ARBA" id="ARBA00022630"/>
    </source>
</evidence>
<dbReference type="GO" id="GO:0016651">
    <property type="term" value="F:oxidoreductase activity, acting on NAD(P)H"/>
    <property type="evidence" value="ECO:0007669"/>
    <property type="project" value="TreeGrafter"/>
</dbReference>
<evidence type="ECO:0000256" key="1">
    <source>
        <dbReference type="ARBA" id="ARBA00001974"/>
    </source>
</evidence>
<evidence type="ECO:0000256" key="4">
    <source>
        <dbReference type="ARBA" id="ARBA00023002"/>
    </source>
</evidence>
<dbReference type="Pfam" id="PF07992">
    <property type="entry name" value="Pyr_redox_2"/>
    <property type="match status" value="1"/>
</dbReference>
<dbReference type="InterPro" id="IPR028202">
    <property type="entry name" value="Reductase_C"/>
</dbReference>
<dbReference type="PRINTS" id="PR00411">
    <property type="entry name" value="PNDRDTASEI"/>
</dbReference>
<keyword evidence="8" id="KW-1185">Reference proteome</keyword>
<reference evidence="7" key="2">
    <citation type="submission" date="2023-04" db="EMBL/GenBank/DDBJ databases">
        <title>'Rhodoalgimonas zhirmunskyi' gen. nov., isolated from a red alga.</title>
        <authorList>
            <person name="Nedashkovskaya O.I."/>
            <person name="Otstavnykh N.Y."/>
            <person name="Bystritskaya E.P."/>
            <person name="Balabanova L.A."/>
            <person name="Isaeva M.P."/>
        </authorList>
    </citation>
    <scope>NUCLEOTIDE SEQUENCE</scope>
    <source>
        <strain evidence="7">10Alg 79</strain>
    </source>
</reference>
<dbReference type="InterPro" id="IPR023753">
    <property type="entry name" value="FAD/NAD-binding_dom"/>
</dbReference>
<accession>A0AAJ1UH40</accession>
<comment type="cofactor">
    <cofactor evidence="1">
        <name>FAD</name>
        <dbReference type="ChEBI" id="CHEBI:57692"/>
    </cofactor>
</comment>
<comment type="caution">
    <text evidence="7">The sequence shown here is derived from an EMBL/GenBank/DDBJ whole genome shotgun (WGS) entry which is preliminary data.</text>
</comment>
<gene>
    <name evidence="7" type="ORF">NOI20_16860</name>
</gene>
<feature type="domain" description="Reductase C-terminal" evidence="6">
    <location>
        <begin position="321"/>
        <end position="405"/>
    </location>
</feature>
<dbReference type="SUPFAM" id="SSF55424">
    <property type="entry name" value="FAD/NAD-linked reductases, dimerisation (C-terminal) domain"/>
    <property type="match status" value="1"/>
</dbReference>
<dbReference type="PANTHER" id="PTHR43557:SF2">
    <property type="entry name" value="RIESKE DOMAIN-CONTAINING PROTEIN-RELATED"/>
    <property type="match status" value="1"/>
</dbReference>
<dbReference type="SUPFAM" id="SSF51905">
    <property type="entry name" value="FAD/NAD(P)-binding domain"/>
    <property type="match status" value="2"/>
</dbReference>
<dbReference type="AlphaFoldDB" id="A0AAJ1UH40"/>
<evidence type="ECO:0000313" key="7">
    <source>
        <dbReference type="EMBL" id="MDQ2095792.1"/>
    </source>
</evidence>
<dbReference type="Proteomes" id="UP001227162">
    <property type="component" value="Unassembled WGS sequence"/>
</dbReference>
<dbReference type="InterPro" id="IPR050446">
    <property type="entry name" value="FAD-oxidoreductase/Apoptosis"/>
</dbReference>
<dbReference type="Gene3D" id="3.50.50.60">
    <property type="entry name" value="FAD/NAD(P)-binding domain"/>
    <property type="match status" value="2"/>
</dbReference>
<evidence type="ECO:0000259" key="6">
    <source>
        <dbReference type="Pfam" id="PF14759"/>
    </source>
</evidence>
<reference evidence="7" key="1">
    <citation type="submission" date="2022-07" db="EMBL/GenBank/DDBJ databases">
        <authorList>
            <person name="Otstavnykh N."/>
            <person name="Isaeva M."/>
            <person name="Bystritskaya E."/>
        </authorList>
    </citation>
    <scope>NUCLEOTIDE SEQUENCE</scope>
    <source>
        <strain evidence="7">10Alg 79</strain>
    </source>
</reference>
<keyword evidence="3" id="KW-0274">FAD</keyword>
<dbReference type="GO" id="GO:0005737">
    <property type="term" value="C:cytoplasm"/>
    <property type="evidence" value="ECO:0007669"/>
    <property type="project" value="TreeGrafter"/>
</dbReference>